<dbReference type="RefSeq" id="WP_327166769.1">
    <property type="nucleotide sequence ID" value="NZ_CP108189.1"/>
</dbReference>
<evidence type="ECO:0000313" key="3">
    <source>
        <dbReference type="Proteomes" id="UP001622594"/>
    </source>
</evidence>
<geneLocation type="plasmid" evidence="2 3">
    <name>unnamed1</name>
</geneLocation>
<dbReference type="Proteomes" id="UP001622594">
    <property type="component" value="Plasmid unnamed1"/>
</dbReference>
<gene>
    <name evidence="2" type="ORF">OG814_42315</name>
</gene>
<evidence type="ECO:0000313" key="2">
    <source>
        <dbReference type="EMBL" id="WTR75889.1"/>
    </source>
</evidence>
<sequence length="97" mass="10443">MARHAHAPTKAYVCPECGTKTKASLRTGRLYEHPAPDGSGPCAKSRHVVLSGKELKDSYACACGTWARVTHKKTLAQHSMPEGDRCPLSGEPIQASR</sequence>
<dbReference type="EMBL" id="CP108189">
    <property type="protein sequence ID" value="WTR75889.1"/>
    <property type="molecule type" value="Genomic_DNA"/>
</dbReference>
<keyword evidence="3" id="KW-1185">Reference proteome</keyword>
<organism evidence="2 3">
    <name type="scientific">Streptomyces zaomyceticus</name>
    <dbReference type="NCBI Taxonomy" id="68286"/>
    <lineage>
        <taxon>Bacteria</taxon>
        <taxon>Bacillati</taxon>
        <taxon>Actinomycetota</taxon>
        <taxon>Actinomycetes</taxon>
        <taxon>Kitasatosporales</taxon>
        <taxon>Streptomycetaceae</taxon>
        <taxon>Streptomyces</taxon>
    </lineage>
</organism>
<feature type="region of interest" description="Disordered" evidence="1">
    <location>
        <begin position="78"/>
        <end position="97"/>
    </location>
</feature>
<keyword evidence="2" id="KW-0614">Plasmid</keyword>
<evidence type="ECO:0000256" key="1">
    <source>
        <dbReference type="SAM" id="MobiDB-lite"/>
    </source>
</evidence>
<reference evidence="2 3" key="1">
    <citation type="submission" date="2022-10" db="EMBL/GenBank/DDBJ databases">
        <title>The complete genomes of actinobacterial strains from the NBC collection.</title>
        <authorList>
            <person name="Joergensen T.S."/>
            <person name="Alvarez Arevalo M."/>
            <person name="Sterndorff E.B."/>
            <person name="Faurdal D."/>
            <person name="Vuksanovic O."/>
            <person name="Mourched A.-S."/>
            <person name="Charusanti P."/>
            <person name="Shaw S."/>
            <person name="Blin K."/>
            <person name="Weber T."/>
        </authorList>
    </citation>
    <scope>NUCLEOTIDE SEQUENCE [LARGE SCALE GENOMIC DNA]</scope>
    <source>
        <strain evidence="2 3">NBC_00123</strain>
        <plasmid evidence="2 3">unnamed1</plasmid>
    </source>
</reference>
<accession>A0ABZ1LRV0</accession>
<name>A0ABZ1LRV0_9ACTN</name>
<proteinExistence type="predicted"/>
<protein>
    <submittedName>
        <fullName evidence="2">Uncharacterized protein</fullName>
    </submittedName>
</protein>